<dbReference type="EMBL" id="LR778301">
    <property type="protein sequence ID" value="CAB1371033.1"/>
    <property type="molecule type" value="Genomic_DNA"/>
</dbReference>
<dbReference type="InterPro" id="IPR001736">
    <property type="entry name" value="PLipase_D/transphosphatidylase"/>
</dbReference>
<dbReference type="Pfam" id="PF13091">
    <property type="entry name" value="PLDc_2"/>
    <property type="match status" value="2"/>
</dbReference>
<keyword evidence="1" id="KW-0444">Lipid biosynthesis</keyword>
<reference evidence="2 3" key="1">
    <citation type="submission" date="2020-03" db="EMBL/GenBank/DDBJ databases">
        <authorList>
            <consortium name="Genoscope - CEA"/>
            <person name="William W."/>
        </authorList>
    </citation>
    <scope>NUCLEOTIDE SEQUENCE [LARGE SCALE GENOMIC DNA]</scope>
    <source>
        <strain evidence="3">DSM 16959</strain>
    </source>
</reference>
<gene>
    <name evidence="2" type="primary">ybhO</name>
    <name evidence="1" type="synonym">clsB</name>
    <name evidence="2" type="ORF">DENOEST_3879</name>
</gene>
<feature type="active site" evidence="1">
    <location>
        <position position="119"/>
    </location>
</feature>
<feature type="active site" evidence="1">
    <location>
        <position position="112"/>
    </location>
</feature>
<protein>
    <recommendedName>
        <fullName evidence="1">Cardiolipin synthase B</fullName>
        <shortName evidence="1">CL synthase</shortName>
        <ecNumber evidence="1">2.7.8.-</ecNumber>
    </recommendedName>
</protein>
<dbReference type="SUPFAM" id="SSF56024">
    <property type="entry name" value="Phospholipase D/nuclease"/>
    <property type="match status" value="2"/>
</dbReference>
<name>A0A6S6Y148_9PROT</name>
<dbReference type="KEGG" id="doe:DENOEST_3879"/>
<keyword evidence="3" id="KW-1185">Reference proteome</keyword>
<dbReference type="Gene3D" id="3.30.870.10">
    <property type="entry name" value="Endonuclease Chain A"/>
    <property type="match status" value="2"/>
</dbReference>
<dbReference type="Proteomes" id="UP000515733">
    <property type="component" value="Chromosome"/>
</dbReference>
<keyword evidence="1" id="KW-0594">Phospholipid biosynthesis</keyword>
<dbReference type="EC" id="2.7.8.-" evidence="1"/>
<feature type="active site" evidence="1">
    <location>
        <position position="299"/>
    </location>
</feature>
<dbReference type="CDD" id="cd09110">
    <property type="entry name" value="PLDc_CLS_1"/>
    <property type="match status" value="1"/>
</dbReference>
<dbReference type="CDD" id="cd09159">
    <property type="entry name" value="PLDc_ybhO_like_2"/>
    <property type="match status" value="1"/>
</dbReference>
<dbReference type="GO" id="GO:0005886">
    <property type="term" value="C:plasma membrane"/>
    <property type="evidence" value="ECO:0007669"/>
    <property type="project" value="UniProtKB-SubCell"/>
</dbReference>
<proteinExistence type="inferred from homology"/>
<keyword evidence="1" id="KW-1208">Phospholipid metabolism</keyword>
<dbReference type="OrthoDB" id="9762009at2"/>
<keyword evidence="1" id="KW-0443">Lipid metabolism</keyword>
<dbReference type="PROSITE" id="PS50035">
    <property type="entry name" value="PLD"/>
    <property type="match status" value="2"/>
</dbReference>
<evidence type="ECO:0000256" key="1">
    <source>
        <dbReference type="HAMAP-Rule" id="MF_01917"/>
    </source>
</evidence>
<comment type="catalytic activity">
    <reaction evidence="1">
        <text>2 a 1,2-diacyl-sn-glycero-3-phospho-(1'-sn-glycerol) = a cardiolipin + glycerol</text>
        <dbReference type="Rhea" id="RHEA:31451"/>
        <dbReference type="ChEBI" id="CHEBI:17754"/>
        <dbReference type="ChEBI" id="CHEBI:62237"/>
        <dbReference type="ChEBI" id="CHEBI:64716"/>
    </reaction>
</comment>
<feature type="active site" evidence="1">
    <location>
        <position position="114"/>
    </location>
</feature>
<dbReference type="InterPro" id="IPR025202">
    <property type="entry name" value="PLD-like_dom"/>
</dbReference>
<dbReference type="InterPro" id="IPR030872">
    <property type="entry name" value="Cardiolipin_synth_ClsB"/>
</dbReference>
<comment type="function">
    <text evidence="1">Catalyzes the phosphatidyl group transfer from one phosphatidylglycerol molecule to another to form cardiolipin (CL) (diphosphatidylglycerol) and glycerol.</text>
</comment>
<keyword evidence="1 2" id="KW-0808">Transferase</keyword>
<organism evidence="2 3">
    <name type="scientific">Denitratisoma oestradiolicum</name>
    <dbReference type="NCBI Taxonomy" id="311182"/>
    <lineage>
        <taxon>Bacteria</taxon>
        <taxon>Pseudomonadati</taxon>
        <taxon>Pseudomonadota</taxon>
        <taxon>Betaproteobacteria</taxon>
        <taxon>Nitrosomonadales</taxon>
        <taxon>Sterolibacteriaceae</taxon>
        <taxon>Denitratisoma</taxon>
    </lineage>
</organism>
<evidence type="ECO:0000313" key="3">
    <source>
        <dbReference type="Proteomes" id="UP000515733"/>
    </source>
</evidence>
<keyword evidence="1" id="KW-1003">Cell membrane</keyword>
<dbReference type="PANTHER" id="PTHR21248">
    <property type="entry name" value="CARDIOLIPIN SYNTHASE"/>
    <property type="match status" value="1"/>
</dbReference>
<keyword evidence="1" id="KW-0472">Membrane</keyword>
<comment type="subcellular location">
    <subcellularLocation>
        <location evidence="1">Cell membrane</location>
        <topology evidence="1">Peripheral membrane protein</topology>
    </subcellularLocation>
</comment>
<dbReference type="NCBIfam" id="NF008427">
    <property type="entry name" value="PRK11263.1"/>
    <property type="match status" value="1"/>
</dbReference>
<evidence type="ECO:0000313" key="2">
    <source>
        <dbReference type="EMBL" id="CAB1371033.1"/>
    </source>
</evidence>
<dbReference type="GO" id="GO:0032049">
    <property type="term" value="P:cardiolipin biosynthetic process"/>
    <property type="evidence" value="ECO:0007669"/>
    <property type="project" value="InterPro"/>
</dbReference>
<accession>A0A6S6Y148</accession>
<dbReference type="AlphaFoldDB" id="A0A6S6Y148"/>
<feature type="active site" evidence="1">
    <location>
        <position position="292"/>
    </location>
</feature>
<dbReference type="HAMAP" id="MF_01917">
    <property type="entry name" value="Cardiolipin_synth_ClsB"/>
    <property type="match status" value="1"/>
</dbReference>
<dbReference type="PANTHER" id="PTHR21248:SF22">
    <property type="entry name" value="PHOSPHOLIPASE D"/>
    <property type="match status" value="1"/>
</dbReference>
<dbReference type="RefSeq" id="WP_145772024.1">
    <property type="nucleotide sequence ID" value="NZ_LR778301.1"/>
</dbReference>
<comment type="similarity">
    <text evidence="1">Belongs to the phospholipase D family. Cardiolipin synthase subfamily. ClsB sub-subfamily.</text>
</comment>
<sequence length="389" mass="43106">MTAFIEGNRVRLLENGSEYFPTLIEAIDAARREIHLETYIFADDAAGRRVAAALGRAATRGVAVRVLVDGFGARDFPDGLGRELNQAGVEVLVYRPEVARLRLRRHRLRRLHRKLVVVDGAIAFIGGINIIDDLDTPGQVPPRHDYAVSVEGPLVAEIHQAVHHLWRLVATAALRWHVPKTPAPKIESLPQGETRAAFLIRDNLRHRRDIEEAYLEAINGAREDILIASAYFLPGRRFRLALAAAAHRGVRVTLLLQGRVEYLLLHYATQSLYGRLLGAGIRIVEYHRSFLHAKVAVIDGQWATVGSSNIDPFSLLLAREANVVVWDKGFAAALAASLARAMALGAHVVAVDAPRQRPWWQRLLSQGAYILVRAAVGLSRYGVGSEYRE</sequence>
<dbReference type="SMART" id="SM00155">
    <property type="entry name" value="PLDc"/>
    <property type="match status" value="2"/>
</dbReference>
<dbReference type="GO" id="GO:0008808">
    <property type="term" value="F:cardiolipin synthase activity"/>
    <property type="evidence" value="ECO:0007669"/>
    <property type="project" value="InterPro"/>
</dbReference>
<feature type="active site" evidence="1">
    <location>
        <position position="294"/>
    </location>
</feature>